<dbReference type="PROSITE" id="PS00409">
    <property type="entry name" value="PROKAR_NTER_METHYL"/>
    <property type="match status" value="1"/>
</dbReference>
<dbReference type="GO" id="GO:0043107">
    <property type="term" value="P:type IV pilus-dependent motility"/>
    <property type="evidence" value="ECO:0007669"/>
    <property type="project" value="TreeGrafter"/>
</dbReference>
<dbReference type="PANTHER" id="PTHR30093:SF34">
    <property type="entry name" value="PREPILIN PEPTIDASE-DEPENDENT PROTEIN D"/>
    <property type="match status" value="1"/>
</dbReference>
<dbReference type="GO" id="GO:0044096">
    <property type="term" value="C:type IV pilus"/>
    <property type="evidence" value="ECO:0007669"/>
    <property type="project" value="TreeGrafter"/>
</dbReference>
<keyword evidence="2" id="KW-0488">Methylation</keyword>
<evidence type="ECO:0000313" key="7">
    <source>
        <dbReference type="Proteomes" id="UP000032439"/>
    </source>
</evidence>
<dbReference type="SUPFAM" id="SSF54523">
    <property type="entry name" value="Pili subunits"/>
    <property type="match status" value="1"/>
</dbReference>
<organism evidence="6 7">
    <name type="scientific">Stutzerimonas stutzeri</name>
    <name type="common">Pseudomonas stutzeri</name>
    <dbReference type="NCBI Taxonomy" id="316"/>
    <lineage>
        <taxon>Bacteria</taxon>
        <taxon>Pseudomonadati</taxon>
        <taxon>Pseudomonadota</taxon>
        <taxon>Gammaproteobacteria</taxon>
        <taxon>Pseudomonadales</taxon>
        <taxon>Pseudomonadaceae</taxon>
        <taxon>Stutzerimonas</taxon>
    </lineage>
</organism>
<keyword evidence="5" id="KW-0812">Transmembrane</keyword>
<dbReference type="Gene3D" id="3.30.700.10">
    <property type="entry name" value="Glycoprotein, Type 4 Pilin"/>
    <property type="match status" value="1"/>
</dbReference>
<keyword evidence="5" id="KW-1133">Transmembrane helix</keyword>
<dbReference type="Proteomes" id="UP000032439">
    <property type="component" value="Unassembled WGS sequence"/>
</dbReference>
<proteinExistence type="inferred from homology"/>
<evidence type="ECO:0000256" key="5">
    <source>
        <dbReference type="SAM" id="Phobius"/>
    </source>
</evidence>
<keyword evidence="4" id="KW-0281">Fimbrium</keyword>
<dbReference type="GO" id="GO:0007155">
    <property type="term" value="P:cell adhesion"/>
    <property type="evidence" value="ECO:0007669"/>
    <property type="project" value="InterPro"/>
</dbReference>
<dbReference type="EMBL" id="JXXD01000141">
    <property type="protein sequence ID" value="KIZ35051.1"/>
    <property type="molecule type" value="Genomic_DNA"/>
</dbReference>
<evidence type="ECO:0000256" key="3">
    <source>
        <dbReference type="ARBA" id="ARBA00029638"/>
    </source>
</evidence>
<dbReference type="Pfam" id="PF07963">
    <property type="entry name" value="N_methyl"/>
    <property type="match status" value="1"/>
</dbReference>
<dbReference type="RefSeq" id="WP_044315485.1">
    <property type="nucleotide sequence ID" value="NZ_JXXD01000141.1"/>
</dbReference>
<reference evidence="6 7" key="1">
    <citation type="submission" date="2014-11" db="EMBL/GenBank/DDBJ databases">
        <title>Genomics and ecophysiology of heterotrophic nitrogen fixing bacteria isolated from estuarine surface water.</title>
        <authorList>
            <person name="Bentzon-Tilia M."/>
            <person name="Severin I."/>
            <person name="Hansen L.H."/>
            <person name="Riemann L."/>
        </authorList>
    </citation>
    <scope>NUCLEOTIDE SEQUENCE [LARGE SCALE GENOMIC DNA]</scope>
    <source>
        <strain evidence="6 7">BAL361</strain>
    </source>
</reference>
<evidence type="ECO:0000256" key="1">
    <source>
        <dbReference type="ARBA" id="ARBA00005233"/>
    </source>
</evidence>
<protein>
    <recommendedName>
        <fullName evidence="3">Pilin</fullName>
    </recommendedName>
</protein>
<evidence type="ECO:0000256" key="2">
    <source>
        <dbReference type="ARBA" id="ARBA00022481"/>
    </source>
</evidence>
<dbReference type="AlphaFoldDB" id="A0A0D7E3G1"/>
<keyword evidence="5" id="KW-0472">Membrane</keyword>
<gene>
    <name evidence="6" type="ORF">LO50_14895</name>
</gene>
<dbReference type="PANTHER" id="PTHR30093">
    <property type="entry name" value="GENERAL SECRETION PATHWAY PROTEIN G"/>
    <property type="match status" value="1"/>
</dbReference>
<feature type="transmembrane region" description="Helical" evidence="5">
    <location>
        <begin position="12"/>
        <end position="32"/>
    </location>
</feature>
<evidence type="ECO:0000256" key="4">
    <source>
        <dbReference type="RuleBase" id="RU000389"/>
    </source>
</evidence>
<dbReference type="NCBIfam" id="TIGR02532">
    <property type="entry name" value="IV_pilin_GFxxxE"/>
    <property type="match status" value="1"/>
</dbReference>
<sequence>MKAQMQKGFTLIELMIVVAIIGILAAVAIPQYQDYTSKSQVSAGLAEVAPAKTAFELAINDGRALTANNLTELGIQHSARCTMTSAAYVPATGITAKTNLITCELKGNAKITGAKINMARDADGKWSCEIDKVTGWKEAYTPAGCTAS</sequence>
<dbReference type="InterPro" id="IPR012902">
    <property type="entry name" value="N_methyl_site"/>
</dbReference>
<accession>A0A0D7E3G1</accession>
<dbReference type="InterPro" id="IPR045584">
    <property type="entry name" value="Pilin-like"/>
</dbReference>
<comment type="caution">
    <text evidence="6">The sequence shown here is derived from an EMBL/GenBank/DDBJ whole genome shotgun (WGS) entry which is preliminary data.</text>
</comment>
<evidence type="ECO:0000313" key="6">
    <source>
        <dbReference type="EMBL" id="KIZ35051.1"/>
    </source>
</evidence>
<comment type="similarity">
    <text evidence="1 4">Belongs to the N-Me-Phe pilin family.</text>
</comment>
<dbReference type="Pfam" id="PF00114">
    <property type="entry name" value="Pilin"/>
    <property type="match status" value="1"/>
</dbReference>
<name>A0A0D7E3G1_STUST</name>
<dbReference type="InterPro" id="IPR001082">
    <property type="entry name" value="Pilin"/>
</dbReference>
<dbReference type="PATRIC" id="fig|316.110.peg.867"/>